<evidence type="ECO:0000313" key="2">
    <source>
        <dbReference type="Proteomes" id="UP000287410"/>
    </source>
</evidence>
<gene>
    <name evidence="1" type="ORF">CWE12_02295</name>
</gene>
<protein>
    <recommendedName>
        <fullName evidence="3">DUF484 domain-containing protein</fullName>
    </recommendedName>
</protein>
<evidence type="ECO:0008006" key="3">
    <source>
        <dbReference type="Google" id="ProtNLM"/>
    </source>
</evidence>
<keyword evidence="2" id="KW-1185">Reference proteome</keyword>
<name>A0ABY0C238_9GAMM</name>
<dbReference type="RefSeq" id="WP_126788050.1">
    <property type="nucleotide sequence ID" value="NZ_PIPN01000001.1"/>
</dbReference>
<dbReference type="EMBL" id="PIPN01000001">
    <property type="protein sequence ID" value="RUO31848.1"/>
    <property type="molecule type" value="Genomic_DNA"/>
</dbReference>
<evidence type="ECO:0000313" key="1">
    <source>
        <dbReference type="EMBL" id="RUO31848.1"/>
    </source>
</evidence>
<reference evidence="1 2" key="1">
    <citation type="journal article" date="2018" name="Front. Microbiol.">
        <title>Genome-Based Analysis Reveals the Taxonomy and Diversity of the Family Idiomarinaceae.</title>
        <authorList>
            <person name="Liu Y."/>
            <person name="Lai Q."/>
            <person name="Shao Z."/>
        </authorList>
    </citation>
    <scope>NUCLEOTIDE SEQUENCE [LARGE SCALE GENOMIC DNA]</scope>
    <source>
        <strain evidence="1 2">GBSy1</strain>
    </source>
</reference>
<accession>A0ABY0C238</accession>
<organism evidence="1 2">
    <name type="scientific">Aliidiomarina sedimenti</name>
    <dbReference type="NCBI Taxonomy" id="1933879"/>
    <lineage>
        <taxon>Bacteria</taxon>
        <taxon>Pseudomonadati</taxon>
        <taxon>Pseudomonadota</taxon>
        <taxon>Gammaproteobacteria</taxon>
        <taxon>Alteromonadales</taxon>
        <taxon>Idiomarinaceae</taxon>
        <taxon>Aliidiomarina</taxon>
    </lineage>
</organism>
<sequence length="187" mass="21408">MPLAELRKLIERFKQQGDNTPIALNDIDARICAIQEIISMCTKEIRAFIFFDEHGESELFDVLADEHVSRQLSKALNHTSIKIVTNNTSELKKLSFVNRNLDDGTKKLFINPIPRKLKDEIIQDTLDNEFFLAAPGHLVFLGRYAIENNEKLAEVSSFLSLFDSGFYETLAQYFDTTVSRVTDGEFR</sequence>
<comment type="caution">
    <text evidence="1">The sequence shown here is derived from an EMBL/GenBank/DDBJ whole genome shotgun (WGS) entry which is preliminary data.</text>
</comment>
<proteinExistence type="predicted"/>
<dbReference type="Proteomes" id="UP000287410">
    <property type="component" value="Unassembled WGS sequence"/>
</dbReference>